<dbReference type="InterPro" id="IPR009057">
    <property type="entry name" value="Homeodomain-like_sf"/>
</dbReference>
<dbReference type="PANTHER" id="PTHR46796">
    <property type="entry name" value="HTH-TYPE TRANSCRIPTIONAL ACTIVATOR RHAS-RELATED"/>
    <property type="match status" value="1"/>
</dbReference>
<dbReference type="SUPFAM" id="SSF46689">
    <property type="entry name" value="Homeodomain-like"/>
    <property type="match status" value="2"/>
</dbReference>
<feature type="domain" description="HTH araC/xylS-type" evidence="4">
    <location>
        <begin position="176"/>
        <end position="273"/>
    </location>
</feature>
<keyword evidence="2" id="KW-0238">DNA-binding</keyword>
<dbReference type="Proteomes" id="UP000494214">
    <property type="component" value="Unassembled WGS sequence"/>
</dbReference>
<dbReference type="SMART" id="SM00342">
    <property type="entry name" value="HTH_ARAC"/>
    <property type="match status" value="1"/>
</dbReference>
<dbReference type="PROSITE" id="PS01124">
    <property type="entry name" value="HTH_ARAC_FAMILY_2"/>
    <property type="match status" value="1"/>
</dbReference>
<reference evidence="5 6" key="1">
    <citation type="submission" date="2020-04" db="EMBL/GenBank/DDBJ databases">
        <authorList>
            <person name="De Canck E."/>
        </authorList>
    </citation>
    <scope>NUCLEOTIDE SEQUENCE [LARGE SCALE GENOMIC DNA]</scope>
    <source>
        <strain evidence="5 6">LMG 26690</strain>
    </source>
</reference>
<dbReference type="PROSITE" id="PS51257">
    <property type="entry name" value="PROKAR_LIPOPROTEIN"/>
    <property type="match status" value="1"/>
</dbReference>
<dbReference type="SUPFAM" id="SSF51215">
    <property type="entry name" value="Regulatory protein AraC"/>
    <property type="match status" value="1"/>
</dbReference>
<sequence length="276" mass="28890">MQRSAIAGVQAVSACSGHAFARHTHEQFGIGVMRQGAQVSHSGRGQVEAGPGYVITVNPGEVHDGAPIGDGVRAWQMIYMDPGVVAVCAEDLAGAGVPRRHDAGSLSGASLYEFEHPARHQPALARDVLALYAHITAGGSPLACDSLLLRVLAQAGGPRGTLATAPAREAIPSSLRHAIARVDDDPAAALSLADLATASDLSRYQVLRAFTRATGLTPHAYQMQRRLLLARRLIRQGMALADAAALGGFADQSHMTRLFVRAYGVSPHRYALAAGA</sequence>
<evidence type="ECO:0000256" key="3">
    <source>
        <dbReference type="ARBA" id="ARBA00023163"/>
    </source>
</evidence>
<dbReference type="AlphaFoldDB" id="A0A6S7A7P9"/>
<name>A0A6S7A7P9_9BURK</name>
<dbReference type="InterPro" id="IPR037923">
    <property type="entry name" value="HTH-like"/>
</dbReference>
<evidence type="ECO:0000256" key="2">
    <source>
        <dbReference type="ARBA" id="ARBA00023125"/>
    </source>
</evidence>
<dbReference type="PANTHER" id="PTHR46796:SF2">
    <property type="entry name" value="TRANSCRIPTIONAL REGULATORY PROTEIN"/>
    <property type="match status" value="1"/>
</dbReference>
<dbReference type="InterPro" id="IPR050204">
    <property type="entry name" value="AraC_XylS_family_regulators"/>
</dbReference>
<keyword evidence="6" id="KW-1185">Reference proteome</keyword>
<gene>
    <name evidence="5" type="ORF">LMG26690_03683</name>
</gene>
<evidence type="ECO:0000313" key="5">
    <source>
        <dbReference type="EMBL" id="CAB3718293.1"/>
    </source>
</evidence>
<organism evidence="5 6">
    <name type="scientific">Achromobacter animicus</name>
    <dbReference type="NCBI Taxonomy" id="1389935"/>
    <lineage>
        <taxon>Bacteria</taxon>
        <taxon>Pseudomonadati</taxon>
        <taxon>Pseudomonadota</taxon>
        <taxon>Betaproteobacteria</taxon>
        <taxon>Burkholderiales</taxon>
        <taxon>Alcaligenaceae</taxon>
        <taxon>Achromobacter</taxon>
    </lineage>
</organism>
<dbReference type="GO" id="GO:0003700">
    <property type="term" value="F:DNA-binding transcription factor activity"/>
    <property type="evidence" value="ECO:0007669"/>
    <property type="project" value="InterPro"/>
</dbReference>
<protein>
    <recommendedName>
        <fullName evidence="4">HTH araC/xylS-type domain-containing protein</fullName>
    </recommendedName>
</protein>
<dbReference type="Gene3D" id="1.10.10.60">
    <property type="entry name" value="Homeodomain-like"/>
    <property type="match status" value="1"/>
</dbReference>
<dbReference type="EMBL" id="CADIJM010000008">
    <property type="protein sequence ID" value="CAB3718293.1"/>
    <property type="molecule type" value="Genomic_DNA"/>
</dbReference>
<dbReference type="InterPro" id="IPR018060">
    <property type="entry name" value="HTH_AraC"/>
</dbReference>
<dbReference type="InterPro" id="IPR003313">
    <property type="entry name" value="AraC-bd"/>
</dbReference>
<keyword evidence="3" id="KW-0804">Transcription</keyword>
<accession>A0A6S7A7P9</accession>
<evidence type="ECO:0000256" key="1">
    <source>
        <dbReference type="ARBA" id="ARBA00023015"/>
    </source>
</evidence>
<dbReference type="Pfam" id="PF12833">
    <property type="entry name" value="HTH_18"/>
    <property type="match status" value="1"/>
</dbReference>
<keyword evidence="1" id="KW-0805">Transcription regulation</keyword>
<proteinExistence type="predicted"/>
<evidence type="ECO:0000259" key="4">
    <source>
        <dbReference type="PROSITE" id="PS01124"/>
    </source>
</evidence>
<dbReference type="Pfam" id="PF02311">
    <property type="entry name" value="AraC_binding"/>
    <property type="match status" value="1"/>
</dbReference>
<dbReference type="GO" id="GO:0043565">
    <property type="term" value="F:sequence-specific DNA binding"/>
    <property type="evidence" value="ECO:0007669"/>
    <property type="project" value="InterPro"/>
</dbReference>
<evidence type="ECO:0000313" key="6">
    <source>
        <dbReference type="Proteomes" id="UP000494214"/>
    </source>
</evidence>